<dbReference type="InterPro" id="IPR016181">
    <property type="entry name" value="Acyl_CoA_acyltransferase"/>
</dbReference>
<dbReference type="PANTHER" id="PTHR43877">
    <property type="entry name" value="AMINOALKYLPHOSPHONATE N-ACETYLTRANSFERASE-RELATED-RELATED"/>
    <property type="match status" value="1"/>
</dbReference>
<dbReference type="CDD" id="cd04301">
    <property type="entry name" value="NAT_SF"/>
    <property type="match status" value="1"/>
</dbReference>
<dbReference type="EMBL" id="NSDM01000003">
    <property type="protein sequence ID" value="MDQ2584043.1"/>
    <property type="molecule type" value="Genomic_DNA"/>
</dbReference>
<evidence type="ECO:0000259" key="3">
    <source>
        <dbReference type="PROSITE" id="PS51186"/>
    </source>
</evidence>
<sequence>MTAAHDAAVVTDTLPAGLVSRPATIDDAEAVLTLVRAYTTAVAGFADCTLADVRDELGRPGRRPERDAWLVFDAAGAPVGYGTADARDGGEVDVDVVSADPAVVDWLFARALDRAREVGREAGHAEVRVDQGVHRDDEALRATVTALGFAHATTFRRMRVDHAGDVPPPAPVAGLVLRQALDEDVRRAVHAVWNASFAGQFGFTPTTYEAWHEKLEGKSTSDWGEVWLAELDGAPAGFLECTDQFRDEGSGYVGHLGVVPAARGRGVAGHLLRHAFHRHAAAGLGGTLLHVDSNNPTPAQGLYESAGMRPVLVIDVWRATLPTAQDVRA</sequence>
<gene>
    <name evidence="4" type="ORF">CKY47_08630</name>
</gene>
<dbReference type="InterPro" id="IPR000182">
    <property type="entry name" value="GNAT_dom"/>
</dbReference>
<accession>A0ABU0WX12</accession>
<dbReference type="SUPFAM" id="SSF55729">
    <property type="entry name" value="Acyl-CoA N-acyltransferases (Nat)"/>
    <property type="match status" value="2"/>
</dbReference>
<keyword evidence="5" id="KW-1185">Reference proteome</keyword>
<keyword evidence="2" id="KW-0012">Acyltransferase</keyword>
<dbReference type="InterPro" id="IPR050832">
    <property type="entry name" value="Bact_Acetyltransf"/>
</dbReference>
<organism evidence="4 5">
    <name type="scientific">Saccharothrix yanglingensis</name>
    <dbReference type="NCBI Taxonomy" id="659496"/>
    <lineage>
        <taxon>Bacteria</taxon>
        <taxon>Bacillati</taxon>
        <taxon>Actinomycetota</taxon>
        <taxon>Actinomycetes</taxon>
        <taxon>Pseudonocardiales</taxon>
        <taxon>Pseudonocardiaceae</taxon>
        <taxon>Saccharothrix</taxon>
    </lineage>
</organism>
<dbReference type="Gene3D" id="3.40.630.30">
    <property type="match status" value="1"/>
</dbReference>
<proteinExistence type="predicted"/>
<reference evidence="4 5" key="1">
    <citation type="submission" date="2017-06" db="EMBL/GenBank/DDBJ databases">
        <title>Cultured bacterium strain Saccharothrix yanglingensis Hhs.015.</title>
        <authorList>
            <person name="Xia Y."/>
        </authorList>
    </citation>
    <scope>NUCLEOTIDE SEQUENCE [LARGE SCALE GENOMIC DNA]</scope>
    <source>
        <strain evidence="4 5">Hhs.015</strain>
    </source>
</reference>
<evidence type="ECO:0000256" key="1">
    <source>
        <dbReference type="ARBA" id="ARBA00022679"/>
    </source>
</evidence>
<evidence type="ECO:0000256" key="2">
    <source>
        <dbReference type="ARBA" id="ARBA00023315"/>
    </source>
</evidence>
<evidence type="ECO:0000313" key="5">
    <source>
        <dbReference type="Proteomes" id="UP001225605"/>
    </source>
</evidence>
<dbReference type="PROSITE" id="PS51186">
    <property type="entry name" value="GNAT"/>
    <property type="match status" value="1"/>
</dbReference>
<evidence type="ECO:0000313" key="4">
    <source>
        <dbReference type="EMBL" id="MDQ2584043.1"/>
    </source>
</evidence>
<dbReference type="Pfam" id="PF00583">
    <property type="entry name" value="Acetyltransf_1"/>
    <property type="match status" value="1"/>
</dbReference>
<feature type="domain" description="N-acetyltransferase" evidence="3">
    <location>
        <begin position="175"/>
        <end position="328"/>
    </location>
</feature>
<dbReference type="PANTHER" id="PTHR43877:SF2">
    <property type="entry name" value="AMINOALKYLPHOSPHONATE N-ACETYLTRANSFERASE-RELATED"/>
    <property type="match status" value="1"/>
</dbReference>
<name>A0ABU0WX12_9PSEU</name>
<protein>
    <submittedName>
        <fullName evidence="4">GNAT family N-acetyltransferase</fullName>
    </submittedName>
</protein>
<dbReference type="Proteomes" id="UP001225605">
    <property type="component" value="Unassembled WGS sequence"/>
</dbReference>
<comment type="caution">
    <text evidence="4">The sequence shown here is derived from an EMBL/GenBank/DDBJ whole genome shotgun (WGS) entry which is preliminary data.</text>
</comment>
<keyword evidence="1" id="KW-0808">Transferase</keyword>